<dbReference type="RefSeq" id="WP_116412207.1">
    <property type="nucleotide sequence ID" value="NZ_NBXB01000034.1"/>
</dbReference>
<dbReference type="EMBL" id="NBXB01000034">
    <property type="protein sequence ID" value="RFA13646.1"/>
    <property type="molecule type" value="Genomic_DNA"/>
</dbReference>
<organism evidence="3 4">
    <name type="scientific">Subtercola boreus</name>
    <dbReference type="NCBI Taxonomy" id="120213"/>
    <lineage>
        <taxon>Bacteria</taxon>
        <taxon>Bacillati</taxon>
        <taxon>Actinomycetota</taxon>
        <taxon>Actinomycetes</taxon>
        <taxon>Micrococcales</taxon>
        <taxon>Microbacteriaceae</taxon>
        <taxon>Subtercola</taxon>
    </lineage>
</organism>
<comment type="caution">
    <text evidence="3">The sequence shown here is derived from an EMBL/GenBank/DDBJ whole genome shotgun (WGS) entry which is preliminary data.</text>
</comment>
<feature type="transmembrane region" description="Helical" evidence="1">
    <location>
        <begin position="103"/>
        <end position="124"/>
    </location>
</feature>
<feature type="transmembrane region" description="Helical" evidence="1">
    <location>
        <begin position="144"/>
        <end position="166"/>
    </location>
</feature>
<sequence length="464" mass="48120">MTRYRKALLAGIVAAALWMLVNGLNIALTFNSTLPSSLADIVFPAAIRSVTWVSDPPWNVVTPIVSALAVGALIVIGSRLTAGPGPGSESGSDRGTRRVPRTLTSWFTALLAAGLVGFALALGQTFHDWPPSRVWNAFDGFPDAIRSGVLWGVVWGWIPAVLFARVDGAGLSSRASARKRGGTSRMLVGAVAAVFVLAVVVSSSLTGYSVPAEPSDPAPIVQPTGPAVPLIAEGSPVVDPQWCSDDQLALEAGAVDGAAGHRSLQLLATNHTGVDCVLDGYPDLAFADANDFLLTLHLVHGGSFTSDDPGPAPIILSAGQSATARLGWDAQPRDPDHTVAYLHLAPYPGAERIALPIRGDLIQDADVAVTAWAGTARVAVPVDSGPRQAAEGDVTYDASGAPISYTVADGDKLGAIGDRFGLDVVELTHPDGSRYDYSNVIIQPGDVLGFAAWSPACRSSPTTC</sequence>
<feature type="transmembrane region" description="Helical" evidence="1">
    <location>
        <begin position="187"/>
        <end position="210"/>
    </location>
</feature>
<evidence type="ECO:0000313" key="4">
    <source>
        <dbReference type="Proteomes" id="UP000256541"/>
    </source>
</evidence>
<reference evidence="3 4" key="1">
    <citation type="submission" date="2017-04" db="EMBL/GenBank/DDBJ databases">
        <title>Comparative genome analysis of Subtercola boreus.</title>
        <authorList>
            <person name="Cho Y.-J."/>
            <person name="Cho A."/>
            <person name="Kim O.-S."/>
            <person name="Lee J.-I."/>
        </authorList>
    </citation>
    <scope>NUCLEOTIDE SEQUENCE [LARGE SCALE GENOMIC DNA]</scope>
    <source>
        <strain evidence="3 4">P27479</strain>
    </source>
</reference>
<gene>
    <name evidence="3" type="ORF">B7R22_13420</name>
</gene>
<dbReference type="OrthoDB" id="5175658at2"/>
<protein>
    <recommendedName>
        <fullName evidence="2">DUF4232 domain-containing protein</fullName>
    </recommendedName>
</protein>
<keyword evidence="1" id="KW-0472">Membrane</keyword>
<feature type="transmembrane region" description="Helical" evidence="1">
    <location>
        <begin position="60"/>
        <end position="82"/>
    </location>
</feature>
<evidence type="ECO:0000256" key="1">
    <source>
        <dbReference type="SAM" id="Phobius"/>
    </source>
</evidence>
<evidence type="ECO:0000259" key="2">
    <source>
        <dbReference type="Pfam" id="PF14016"/>
    </source>
</evidence>
<feature type="domain" description="DUF4232" evidence="2">
    <location>
        <begin position="243"/>
        <end position="372"/>
    </location>
</feature>
<name>A0A3E0VUX9_9MICO</name>
<keyword evidence="1" id="KW-1133">Transmembrane helix</keyword>
<dbReference type="Proteomes" id="UP000256541">
    <property type="component" value="Unassembled WGS sequence"/>
</dbReference>
<dbReference type="AlphaFoldDB" id="A0A3E0VUX9"/>
<keyword evidence="1" id="KW-0812">Transmembrane</keyword>
<proteinExistence type="predicted"/>
<evidence type="ECO:0000313" key="3">
    <source>
        <dbReference type="EMBL" id="RFA13646.1"/>
    </source>
</evidence>
<dbReference type="InterPro" id="IPR025326">
    <property type="entry name" value="DUF4232"/>
</dbReference>
<accession>A0A3E0VUX9</accession>
<dbReference type="Pfam" id="PF14016">
    <property type="entry name" value="DUF4232"/>
    <property type="match status" value="1"/>
</dbReference>